<sequence>MDEQARDAQPQPYEVYADGLGMFAAIGIVFMALGLWMLTGIRPWHGPVDWSKLAFGWGFALFVVGAGAFLVLACVYGALRPVIRADETGIHLATRFDAPWSQVREIEVGTVAIWELGDQSAEGGYEHHRAVWVTLHDGRRHEYIARRQGGDLSAEEVRTGLSRFAGEVPVRWTDEVERRC</sequence>
<gene>
    <name evidence="2" type="ORF">DWB77_03309</name>
</gene>
<protein>
    <submittedName>
        <fullName evidence="2">Uncharacterized protein</fullName>
    </submittedName>
</protein>
<feature type="transmembrane region" description="Helical" evidence="1">
    <location>
        <begin position="53"/>
        <end position="79"/>
    </location>
</feature>
<dbReference type="EMBL" id="CP032698">
    <property type="protein sequence ID" value="AYG81167.1"/>
    <property type="molecule type" value="Genomic_DNA"/>
</dbReference>
<accession>A0A387HLC1</accession>
<proteinExistence type="predicted"/>
<feature type="transmembrane region" description="Helical" evidence="1">
    <location>
        <begin position="20"/>
        <end position="41"/>
    </location>
</feature>
<keyword evidence="1" id="KW-0472">Membrane</keyword>
<keyword evidence="1" id="KW-1133">Transmembrane helix</keyword>
<dbReference type="RefSeq" id="WP_120721973.1">
    <property type="nucleotide sequence ID" value="NZ_CP032698.1"/>
</dbReference>
<dbReference type="OrthoDB" id="4120357at2"/>
<dbReference type="AlphaFoldDB" id="A0A387HLC1"/>
<evidence type="ECO:0000313" key="2">
    <source>
        <dbReference type="EMBL" id="AYG81167.1"/>
    </source>
</evidence>
<reference evidence="2 3" key="1">
    <citation type="submission" date="2018-10" db="EMBL/GenBank/DDBJ databases">
        <title>Relationship between Morphology and Antimicrobial Activity in Streptomyces.</title>
        <authorList>
            <person name="Kang H.J."/>
            <person name="Kim S.B."/>
        </authorList>
    </citation>
    <scope>NUCLEOTIDE SEQUENCE [LARGE SCALE GENOMIC DNA]</scope>
    <source>
        <strain evidence="2 3">BH38</strain>
    </source>
</reference>
<keyword evidence="1" id="KW-0812">Transmembrane</keyword>
<name>A0A387HLC1_9ACTN</name>
<evidence type="ECO:0000256" key="1">
    <source>
        <dbReference type="SAM" id="Phobius"/>
    </source>
</evidence>
<keyword evidence="3" id="KW-1185">Reference proteome</keyword>
<dbReference type="KEGG" id="shun:DWB77_03309"/>
<organism evidence="2 3">
    <name type="scientific">Streptomyces hundungensis</name>
    <dbReference type="NCBI Taxonomy" id="1077946"/>
    <lineage>
        <taxon>Bacteria</taxon>
        <taxon>Bacillati</taxon>
        <taxon>Actinomycetota</taxon>
        <taxon>Actinomycetes</taxon>
        <taxon>Kitasatosporales</taxon>
        <taxon>Streptomycetaceae</taxon>
        <taxon>Streptomyces</taxon>
    </lineage>
</organism>
<dbReference type="Proteomes" id="UP000271554">
    <property type="component" value="Chromosome"/>
</dbReference>
<evidence type="ECO:0000313" key="3">
    <source>
        <dbReference type="Proteomes" id="UP000271554"/>
    </source>
</evidence>